<proteinExistence type="predicted"/>
<accession>A0A2P5WP61</accession>
<name>A0A2P5WP61_GOSBA</name>
<reference evidence="1 2" key="1">
    <citation type="submission" date="2015-01" db="EMBL/GenBank/DDBJ databases">
        <title>Genome of allotetraploid Gossypium barbadense reveals genomic plasticity and fiber elongation in cotton evolution.</title>
        <authorList>
            <person name="Chen X."/>
            <person name="Liu X."/>
            <person name="Zhao B."/>
            <person name="Zheng H."/>
            <person name="Hu Y."/>
            <person name="Lu G."/>
            <person name="Yang C."/>
            <person name="Chen J."/>
            <person name="Shan C."/>
            <person name="Zhang L."/>
            <person name="Zhou Y."/>
            <person name="Wang L."/>
            <person name="Guo W."/>
            <person name="Bai Y."/>
            <person name="Ruan J."/>
            <person name="Shangguan X."/>
            <person name="Mao Y."/>
            <person name="Jiang J."/>
            <person name="Zhu Y."/>
            <person name="Lei J."/>
            <person name="Kang H."/>
            <person name="Chen S."/>
            <person name="He X."/>
            <person name="Wang R."/>
            <person name="Wang Y."/>
            <person name="Chen J."/>
            <person name="Wang L."/>
            <person name="Yu S."/>
            <person name="Wang B."/>
            <person name="Wei J."/>
            <person name="Song S."/>
            <person name="Lu X."/>
            <person name="Gao Z."/>
            <person name="Gu W."/>
            <person name="Deng X."/>
            <person name="Ma D."/>
            <person name="Wang S."/>
            <person name="Liang W."/>
            <person name="Fang L."/>
            <person name="Cai C."/>
            <person name="Zhu X."/>
            <person name="Zhou B."/>
            <person name="Zhang Y."/>
            <person name="Chen Z."/>
            <person name="Xu S."/>
            <person name="Zhu R."/>
            <person name="Wang S."/>
            <person name="Zhang T."/>
            <person name="Zhao G."/>
        </authorList>
    </citation>
    <scope>NUCLEOTIDE SEQUENCE [LARGE SCALE GENOMIC DNA]</scope>
    <source>
        <strain evidence="2">cv. Xinhai21</strain>
        <tissue evidence="1">Leaf</tissue>
    </source>
</reference>
<dbReference type="Proteomes" id="UP000239757">
    <property type="component" value="Unassembled WGS sequence"/>
</dbReference>
<organism evidence="1 2">
    <name type="scientific">Gossypium barbadense</name>
    <name type="common">Sea Island cotton</name>
    <name type="synonym">Hibiscus barbadensis</name>
    <dbReference type="NCBI Taxonomy" id="3634"/>
    <lineage>
        <taxon>Eukaryota</taxon>
        <taxon>Viridiplantae</taxon>
        <taxon>Streptophyta</taxon>
        <taxon>Embryophyta</taxon>
        <taxon>Tracheophyta</taxon>
        <taxon>Spermatophyta</taxon>
        <taxon>Magnoliopsida</taxon>
        <taxon>eudicotyledons</taxon>
        <taxon>Gunneridae</taxon>
        <taxon>Pentapetalae</taxon>
        <taxon>rosids</taxon>
        <taxon>malvids</taxon>
        <taxon>Malvales</taxon>
        <taxon>Malvaceae</taxon>
        <taxon>Malvoideae</taxon>
        <taxon>Gossypium</taxon>
    </lineage>
</organism>
<evidence type="ECO:0000313" key="2">
    <source>
        <dbReference type="Proteomes" id="UP000239757"/>
    </source>
</evidence>
<dbReference type="EMBL" id="KZ666927">
    <property type="protein sequence ID" value="PPR92880.1"/>
    <property type="molecule type" value="Genomic_DNA"/>
</dbReference>
<sequence length="101" mass="11432">MTGQERILAFTRSPLNLNYTGGLRLRWYLRFVVEALRLTSFASKEYVTAYIRSTTSYTKKLSTVKICKSIYPIPGHRNSPSYEPAYLETGSGFKGEIPQSG</sequence>
<gene>
    <name evidence="1" type="ORF">GOBAR_AA27792</name>
</gene>
<evidence type="ECO:0000313" key="1">
    <source>
        <dbReference type="EMBL" id="PPR92880.1"/>
    </source>
</evidence>
<dbReference type="AlphaFoldDB" id="A0A2P5WP61"/>
<protein>
    <submittedName>
        <fullName evidence="1">Uncharacterized protein</fullName>
    </submittedName>
</protein>